<evidence type="ECO:0000256" key="1">
    <source>
        <dbReference type="SAM" id="Phobius"/>
    </source>
</evidence>
<proteinExistence type="predicted"/>
<keyword evidence="1" id="KW-0812">Transmembrane</keyword>
<evidence type="ECO:0000313" key="3">
    <source>
        <dbReference type="EMBL" id="RKF96059.1"/>
    </source>
</evidence>
<dbReference type="InterPro" id="IPR018289">
    <property type="entry name" value="MULE_transposase_dom"/>
</dbReference>
<organism evidence="3 4">
    <name type="scientific">Golovinomyces cichoracearum</name>
    <dbReference type="NCBI Taxonomy" id="62708"/>
    <lineage>
        <taxon>Eukaryota</taxon>
        <taxon>Fungi</taxon>
        <taxon>Dikarya</taxon>
        <taxon>Ascomycota</taxon>
        <taxon>Pezizomycotina</taxon>
        <taxon>Leotiomycetes</taxon>
        <taxon>Erysiphales</taxon>
        <taxon>Erysiphaceae</taxon>
        <taxon>Golovinomyces</taxon>
    </lineage>
</organism>
<sequence>MLFFTHYFMIRILRDNPQVIILDATYGTQKYGLPLFTIIVIARVVIAIPVAHYFMERVAENNFTWALEVLQDLYFKYEIELPRVIFHDRDRACINVLHAIFSTTSTMLCRWHMDTDVRVWLRVAF</sequence>
<keyword evidence="1" id="KW-0472">Membrane</keyword>
<dbReference type="PANTHER" id="PTHR31569">
    <property type="entry name" value="SWIM-TYPE DOMAIN-CONTAINING PROTEIN"/>
    <property type="match status" value="1"/>
</dbReference>
<dbReference type="InterPro" id="IPR052579">
    <property type="entry name" value="Zinc_finger_SWIM"/>
</dbReference>
<dbReference type="AlphaFoldDB" id="A0A420JCJ4"/>
<feature type="transmembrane region" description="Helical" evidence="1">
    <location>
        <begin position="31"/>
        <end position="54"/>
    </location>
</feature>
<evidence type="ECO:0000313" key="4">
    <source>
        <dbReference type="Proteomes" id="UP000285326"/>
    </source>
</evidence>
<protein>
    <recommendedName>
        <fullName evidence="2">MULE transposase domain-containing protein</fullName>
    </recommendedName>
</protein>
<dbReference type="Proteomes" id="UP000285326">
    <property type="component" value="Unassembled WGS sequence"/>
</dbReference>
<reference evidence="3 4" key="1">
    <citation type="journal article" date="2018" name="BMC Genomics">
        <title>Comparative genome analyses reveal sequence features reflecting distinct modes of host-adaptation between dicot and monocot powdery mildew.</title>
        <authorList>
            <person name="Wu Y."/>
            <person name="Ma X."/>
            <person name="Pan Z."/>
            <person name="Kale S.D."/>
            <person name="Song Y."/>
            <person name="King H."/>
            <person name="Zhang Q."/>
            <person name="Presley C."/>
            <person name="Deng X."/>
            <person name="Wei C.I."/>
            <person name="Xiao S."/>
        </authorList>
    </citation>
    <scope>NUCLEOTIDE SEQUENCE [LARGE SCALE GENOMIC DNA]</scope>
    <source>
        <strain evidence="3">UMSG1</strain>
    </source>
</reference>
<feature type="non-terminal residue" evidence="3">
    <location>
        <position position="125"/>
    </location>
</feature>
<dbReference type="Pfam" id="PF10551">
    <property type="entry name" value="MULE"/>
    <property type="match status" value="1"/>
</dbReference>
<feature type="domain" description="MULE transposase" evidence="2">
    <location>
        <begin position="19"/>
        <end position="113"/>
    </location>
</feature>
<gene>
    <name evidence="3" type="ORF">GcM1_005001</name>
</gene>
<dbReference type="EMBL" id="MCBS01000551">
    <property type="protein sequence ID" value="RKF96059.1"/>
    <property type="molecule type" value="Genomic_DNA"/>
</dbReference>
<evidence type="ECO:0000259" key="2">
    <source>
        <dbReference type="Pfam" id="PF10551"/>
    </source>
</evidence>
<comment type="caution">
    <text evidence="3">The sequence shown here is derived from an EMBL/GenBank/DDBJ whole genome shotgun (WGS) entry which is preliminary data.</text>
</comment>
<dbReference type="PANTHER" id="PTHR31569:SF4">
    <property type="entry name" value="SWIM-TYPE DOMAIN-CONTAINING PROTEIN"/>
    <property type="match status" value="1"/>
</dbReference>
<keyword evidence="1" id="KW-1133">Transmembrane helix</keyword>
<name>A0A420JCJ4_9PEZI</name>
<accession>A0A420JCJ4</accession>